<name>D3G0W7_ALKPO</name>
<dbReference type="KEGG" id="bpf:BpOF4_19969"/>
<evidence type="ECO:0008006" key="3">
    <source>
        <dbReference type="Google" id="ProtNLM"/>
    </source>
</evidence>
<geneLocation type="plasmid" evidence="1 2">
    <name>pBpOF4-01</name>
</geneLocation>
<dbReference type="EMBL" id="CP001879">
    <property type="protein sequence ID" value="ADC51993.1"/>
    <property type="molecule type" value="Genomic_DNA"/>
</dbReference>
<dbReference type="InterPro" id="IPR035406">
    <property type="entry name" value="DUF5412"/>
</dbReference>
<sequence length="133" mass="15306">MTRILMIIFLGFFLIVGAALLLINDRVNVGLEDLQGKGEVIESITSPDENYTANVYLINEGGATTRFQIRVAIYSNNNDTAYEKTFDDNTIYWEYGTGEKTTVFWVDKETIKINDVTLNIFNDTYNWKKDRIE</sequence>
<protein>
    <recommendedName>
        <fullName evidence="3">DUF5412 domain-containing protein</fullName>
    </recommendedName>
</protein>
<accession>D3G0W7</accession>
<dbReference type="eggNOG" id="ENOG5030DJ9">
    <property type="taxonomic scope" value="Bacteria"/>
</dbReference>
<dbReference type="HOGENOM" id="CLU_1902509_0_0_9"/>
<dbReference type="Pfam" id="PF17428">
    <property type="entry name" value="DUF5412"/>
    <property type="match status" value="1"/>
</dbReference>
<evidence type="ECO:0000313" key="2">
    <source>
        <dbReference type="Proteomes" id="UP000001544"/>
    </source>
</evidence>
<dbReference type="RefSeq" id="WP_012960922.1">
    <property type="nucleotide sequence ID" value="NC_013792.1"/>
</dbReference>
<dbReference type="Proteomes" id="UP000001544">
    <property type="component" value="Plasmid pBpOF4-01"/>
</dbReference>
<dbReference type="AlphaFoldDB" id="D3G0W7"/>
<organism evidence="1 2">
    <name type="scientific">Alkalihalophilus pseudofirmus (strain ATCC BAA-2126 / JCM 17055 / OF4)</name>
    <name type="common">Bacillus pseudofirmus</name>
    <dbReference type="NCBI Taxonomy" id="398511"/>
    <lineage>
        <taxon>Bacteria</taxon>
        <taxon>Bacillati</taxon>
        <taxon>Bacillota</taxon>
        <taxon>Bacilli</taxon>
        <taxon>Bacillales</taxon>
        <taxon>Bacillaceae</taxon>
        <taxon>Alkalihalophilus</taxon>
    </lineage>
</organism>
<keyword evidence="1" id="KW-0614">Plasmid</keyword>
<evidence type="ECO:0000313" key="1">
    <source>
        <dbReference type="EMBL" id="ADC51993.1"/>
    </source>
</evidence>
<gene>
    <name evidence="1" type="ordered locus">BpOF4_19969</name>
</gene>
<reference evidence="1 2" key="1">
    <citation type="journal article" date="2011" name="Environ. Microbiol.">
        <title>Genome of alkaliphilic Bacillus pseudofirmus OF4 reveals adaptations that support the ability to grow in an external pH range from 7.5 to 11.4.</title>
        <authorList>
            <person name="Janto B."/>
            <person name="Ahmed A."/>
            <person name="Ito M."/>
            <person name="Liu J."/>
            <person name="Hicks D.B."/>
            <person name="Pagni S."/>
            <person name="Fackelmayer O.J."/>
            <person name="Smith T.A."/>
            <person name="Earl J."/>
            <person name="Elbourne L.D."/>
            <person name="Hassan K."/>
            <person name="Paulsen I.T."/>
            <person name="Kolsto A.B."/>
            <person name="Tourasse N.J."/>
            <person name="Ehrlich G.D."/>
            <person name="Boissy R."/>
            <person name="Ivey D.M."/>
            <person name="Li G."/>
            <person name="Xue Y."/>
            <person name="Ma Y."/>
            <person name="Hu F.Z."/>
            <person name="Krulwich T.A."/>
        </authorList>
    </citation>
    <scope>NUCLEOTIDE SEQUENCE [LARGE SCALE GENOMIC DNA]</scope>
    <source>
        <strain evidence="2">ATCC BAA-2126 / JCM 17055 / OF4</strain>
    </source>
</reference>
<proteinExistence type="predicted"/>
<keyword evidence="2" id="KW-1185">Reference proteome</keyword>